<dbReference type="GO" id="GO:0005789">
    <property type="term" value="C:endoplasmic reticulum membrane"/>
    <property type="evidence" value="ECO:0007669"/>
    <property type="project" value="TreeGrafter"/>
</dbReference>
<comment type="caution">
    <text evidence="3">The sequence shown here is derived from an EMBL/GenBank/DDBJ whole genome shotgun (WGS) entry which is preliminary data.</text>
</comment>
<dbReference type="EMBL" id="AZBU02000006">
    <property type="protein sequence ID" value="TKR71840.1"/>
    <property type="molecule type" value="Genomic_DNA"/>
</dbReference>
<dbReference type="AlphaFoldDB" id="A0A4U5MQC4"/>
<dbReference type="InterPro" id="IPR019402">
    <property type="entry name" value="CWH43_N"/>
</dbReference>
<feature type="domain" description="CWH43-like N-terminal" evidence="2">
    <location>
        <begin position="21"/>
        <end position="210"/>
    </location>
</feature>
<feature type="transmembrane region" description="Helical" evidence="1">
    <location>
        <begin position="143"/>
        <end position="166"/>
    </location>
</feature>
<keyword evidence="1" id="KW-0812">Transmembrane</keyword>
<sequence length="219" mass="25559">MPEPVRSSTVRELFRFSPTTIFVLGFVPPLTSAILCIAFALLHDSDKISNYNWICGRAFLPSISRIINLPFERTLWQLFTFLHVPLRLVEIGVGFDRYRRLRNIHCRRALLYEFARYSYLICGVLELVFLIALSTVVERENGHYHVICFYIFGCFGLAFFVCNAICHSESLYYLNPYGRLSFNLKITFTAMYAVSIPFLFACFVLYWKRCILTGKHRET</sequence>
<dbReference type="Pfam" id="PF10277">
    <property type="entry name" value="Frag1"/>
    <property type="match status" value="1"/>
</dbReference>
<keyword evidence="1" id="KW-0472">Membrane</keyword>
<dbReference type="PANTHER" id="PTHR12892:SF9">
    <property type="entry name" value="POST-GPI ATTACHMENT TO PROTEINS FACTOR 2-LIKE"/>
    <property type="match status" value="1"/>
</dbReference>
<evidence type="ECO:0000313" key="3">
    <source>
        <dbReference type="EMBL" id="TKR71840.1"/>
    </source>
</evidence>
<evidence type="ECO:0000256" key="1">
    <source>
        <dbReference type="SAM" id="Phobius"/>
    </source>
</evidence>
<reference evidence="3 4" key="2">
    <citation type="journal article" date="2019" name="G3 (Bethesda)">
        <title>Hybrid Assembly of the Genome of the Entomopathogenic Nematode Steinernema carpocapsae Identifies the X-Chromosome.</title>
        <authorList>
            <person name="Serra L."/>
            <person name="Macchietto M."/>
            <person name="Macias-Munoz A."/>
            <person name="McGill C.J."/>
            <person name="Rodriguez I.M."/>
            <person name="Rodriguez B."/>
            <person name="Murad R."/>
            <person name="Mortazavi A."/>
        </authorList>
    </citation>
    <scope>NUCLEOTIDE SEQUENCE [LARGE SCALE GENOMIC DNA]</scope>
    <source>
        <strain evidence="3 4">ALL</strain>
    </source>
</reference>
<evidence type="ECO:0000259" key="2">
    <source>
        <dbReference type="Pfam" id="PF10277"/>
    </source>
</evidence>
<name>A0A4U5MQC4_STECR</name>
<accession>A0A4U5MQC4</accession>
<keyword evidence="4" id="KW-1185">Reference proteome</keyword>
<organism evidence="3 4">
    <name type="scientific">Steinernema carpocapsae</name>
    <name type="common">Entomopathogenic nematode</name>
    <dbReference type="NCBI Taxonomy" id="34508"/>
    <lineage>
        <taxon>Eukaryota</taxon>
        <taxon>Metazoa</taxon>
        <taxon>Ecdysozoa</taxon>
        <taxon>Nematoda</taxon>
        <taxon>Chromadorea</taxon>
        <taxon>Rhabditida</taxon>
        <taxon>Tylenchina</taxon>
        <taxon>Panagrolaimomorpha</taxon>
        <taxon>Strongyloidoidea</taxon>
        <taxon>Steinernematidae</taxon>
        <taxon>Steinernema</taxon>
    </lineage>
</organism>
<feature type="transmembrane region" description="Helical" evidence="1">
    <location>
        <begin position="186"/>
        <end position="207"/>
    </location>
</feature>
<dbReference type="InterPro" id="IPR039545">
    <property type="entry name" value="PGAP2"/>
</dbReference>
<feature type="transmembrane region" description="Helical" evidence="1">
    <location>
        <begin position="21"/>
        <end position="42"/>
    </location>
</feature>
<evidence type="ECO:0000313" key="4">
    <source>
        <dbReference type="Proteomes" id="UP000298663"/>
    </source>
</evidence>
<dbReference type="OrthoDB" id="68581at2759"/>
<gene>
    <name evidence="3" type="ORF">L596_019375</name>
</gene>
<dbReference type="Proteomes" id="UP000298663">
    <property type="component" value="Unassembled WGS sequence"/>
</dbReference>
<protein>
    <recommendedName>
        <fullName evidence="2">CWH43-like N-terminal domain-containing protein</fullName>
    </recommendedName>
</protein>
<reference evidence="3 4" key="1">
    <citation type="journal article" date="2015" name="Genome Biol.">
        <title>Comparative genomics of Steinernema reveals deeply conserved gene regulatory networks.</title>
        <authorList>
            <person name="Dillman A.R."/>
            <person name="Macchietto M."/>
            <person name="Porter C.F."/>
            <person name="Rogers A."/>
            <person name="Williams B."/>
            <person name="Antoshechkin I."/>
            <person name="Lee M.M."/>
            <person name="Goodwin Z."/>
            <person name="Lu X."/>
            <person name="Lewis E.E."/>
            <person name="Goodrich-Blair H."/>
            <person name="Stock S.P."/>
            <person name="Adams B.J."/>
            <person name="Sternberg P.W."/>
            <person name="Mortazavi A."/>
        </authorList>
    </citation>
    <scope>NUCLEOTIDE SEQUENCE [LARGE SCALE GENOMIC DNA]</scope>
    <source>
        <strain evidence="3 4">ALL</strain>
    </source>
</reference>
<dbReference type="PANTHER" id="PTHR12892">
    <property type="entry name" value="FGF RECEPTOR ACTIVATING PROTEIN 1"/>
    <property type="match status" value="1"/>
</dbReference>
<feature type="transmembrane region" description="Helical" evidence="1">
    <location>
        <begin position="117"/>
        <end position="137"/>
    </location>
</feature>
<keyword evidence="1" id="KW-1133">Transmembrane helix</keyword>
<proteinExistence type="predicted"/>
<dbReference type="GO" id="GO:0006506">
    <property type="term" value="P:GPI anchor biosynthetic process"/>
    <property type="evidence" value="ECO:0007669"/>
    <property type="project" value="TreeGrafter"/>
</dbReference>
<dbReference type="GO" id="GO:0000139">
    <property type="term" value="C:Golgi membrane"/>
    <property type="evidence" value="ECO:0007669"/>
    <property type="project" value="InterPro"/>
</dbReference>